<dbReference type="PANTHER" id="PTHR39963">
    <property type="entry name" value="SLL0983 PROTEIN"/>
    <property type="match status" value="1"/>
</dbReference>
<proteinExistence type="predicted"/>
<dbReference type="InterPro" id="IPR047785">
    <property type="entry name" value="tRNA_MNMC2"/>
</dbReference>
<feature type="domain" description="MnmC-like methyltransferase" evidence="1">
    <location>
        <begin position="121"/>
        <end position="220"/>
    </location>
</feature>
<evidence type="ECO:0000313" key="2">
    <source>
        <dbReference type="EMBL" id="OWU76046.1"/>
    </source>
</evidence>
<dbReference type="InterPro" id="IPR029063">
    <property type="entry name" value="SAM-dependent_MTases_sf"/>
</dbReference>
<dbReference type="AlphaFoldDB" id="A0A225NWE4"/>
<dbReference type="SUPFAM" id="SSF53335">
    <property type="entry name" value="S-adenosyl-L-methionine-dependent methyltransferases"/>
    <property type="match status" value="1"/>
</dbReference>
<dbReference type="GO" id="GO:0016645">
    <property type="term" value="F:oxidoreductase activity, acting on the CH-NH group of donors"/>
    <property type="evidence" value="ECO:0007669"/>
    <property type="project" value="InterPro"/>
</dbReference>
<keyword evidence="3" id="KW-1185">Reference proteome</keyword>
<dbReference type="OrthoDB" id="9786494at2"/>
<dbReference type="InterPro" id="IPR008471">
    <property type="entry name" value="MnmC-like_methylTransf"/>
</dbReference>
<dbReference type="PANTHER" id="PTHR39963:SF1">
    <property type="entry name" value="MNMC-LIKE METHYLTRANSFERASE DOMAIN-CONTAINING PROTEIN"/>
    <property type="match status" value="1"/>
</dbReference>
<dbReference type="RefSeq" id="WP_088649243.1">
    <property type="nucleotide sequence ID" value="NZ_AQQR01000002.1"/>
</dbReference>
<evidence type="ECO:0000259" key="1">
    <source>
        <dbReference type="Pfam" id="PF05430"/>
    </source>
</evidence>
<dbReference type="EMBL" id="AQQR01000002">
    <property type="protein sequence ID" value="OWU76046.1"/>
    <property type="molecule type" value="Genomic_DNA"/>
</dbReference>
<sequence length="222" mass="24076">MQHQQAQVSWRDDRVPVSDRFDDPYYSIQDGVEETRHTFLGGNGLPARFGGAFRVAELGFGTGLNFLVTLQAWVAAGSPGTLHYTSFEAFPMAAADMARALEAFADLPGRDLLAEAWADGRFPAAIGGATLDLRLGDARTALPEWEGQADAWFLDGFAPARNPELWEPALMAEVARHTAPGGTLATYTAAGHVRRTLDAAGFDITRQPGYGRKRHMTTGVLR</sequence>
<gene>
    <name evidence="2" type="ORF">ATO3_07710</name>
</gene>
<dbReference type="Proteomes" id="UP000215377">
    <property type="component" value="Unassembled WGS sequence"/>
</dbReference>
<dbReference type="Gene3D" id="3.40.50.150">
    <property type="entry name" value="Vaccinia Virus protein VP39"/>
    <property type="match status" value="1"/>
</dbReference>
<name>A0A225NWE4_9RHOB</name>
<comment type="caution">
    <text evidence="2">The sequence shown here is derived from an EMBL/GenBank/DDBJ whole genome shotgun (WGS) entry which is preliminary data.</text>
</comment>
<dbReference type="Pfam" id="PF05430">
    <property type="entry name" value="Methyltransf_30"/>
    <property type="match status" value="1"/>
</dbReference>
<evidence type="ECO:0000313" key="3">
    <source>
        <dbReference type="Proteomes" id="UP000215377"/>
    </source>
</evidence>
<dbReference type="NCBIfam" id="NF033855">
    <property type="entry name" value="tRNA_MNMC2"/>
    <property type="match status" value="1"/>
</dbReference>
<dbReference type="GO" id="GO:0004808">
    <property type="term" value="F:tRNA (5-methylaminomethyl-2-thiouridylate)(34)-methyltransferase activity"/>
    <property type="evidence" value="ECO:0007669"/>
    <property type="project" value="InterPro"/>
</dbReference>
<accession>A0A225NWE4</accession>
<reference evidence="2 3" key="1">
    <citation type="submission" date="2013-04" db="EMBL/GenBank/DDBJ databases">
        <title>Oceanicola sp. 22II1-22F33 Genome Sequencing.</title>
        <authorList>
            <person name="Lai Q."/>
            <person name="Li G."/>
            <person name="Shao Z."/>
        </authorList>
    </citation>
    <scope>NUCLEOTIDE SEQUENCE [LARGE SCALE GENOMIC DNA]</scope>
    <source>
        <strain evidence="2 3">22II1-22F33</strain>
    </source>
</reference>
<organism evidence="2 3">
    <name type="scientific">Marinibacterium profundimaris</name>
    <dbReference type="NCBI Taxonomy" id="1679460"/>
    <lineage>
        <taxon>Bacteria</taxon>
        <taxon>Pseudomonadati</taxon>
        <taxon>Pseudomonadota</taxon>
        <taxon>Alphaproteobacteria</taxon>
        <taxon>Rhodobacterales</taxon>
        <taxon>Paracoccaceae</taxon>
        <taxon>Marinibacterium</taxon>
    </lineage>
</organism>
<protein>
    <submittedName>
        <fullName evidence="2">FAD-dependent oxidoreductase</fullName>
    </submittedName>
</protein>